<evidence type="ECO:0000256" key="3">
    <source>
        <dbReference type="PROSITE-ProRule" id="PRU00284"/>
    </source>
</evidence>
<feature type="coiled-coil region" evidence="4">
    <location>
        <begin position="331"/>
        <end position="358"/>
    </location>
</feature>
<keyword evidence="4" id="KW-0175">Coiled coil</keyword>
<dbReference type="PROSITE" id="PS50111">
    <property type="entry name" value="CHEMOTAXIS_TRANSDUC_2"/>
    <property type="match status" value="1"/>
</dbReference>
<dbReference type="Gene3D" id="1.10.287.950">
    <property type="entry name" value="Methyl-accepting chemotaxis protein"/>
    <property type="match status" value="1"/>
</dbReference>
<evidence type="ECO:0000256" key="2">
    <source>
        <dbReference type="ARBA" id="ARBA00029447"/>
    </source>
</evidence>
<dbReference type="AlphaFoldDB" id="A0A1I1HLD9"/>
<dbReference type="STRING" id="753702.SAMN04488102_10450"/>
<dbReference type="PANTHER" id="PTHR32089:SF112">
    <property type="entry name" value="LYSOZYME-LIKE PROTEIN-RELATED"/>
    <property type="match status" value="1"/>
</dbReference>
<evidence type="ECO:0000259" key="6">
    <source>
        <dbReference type="PROSITE" id="PS50111"/>
    </source>
</evidence>
<dbReference type="Pfam" id="PF00015">
    <property type="entry name" value="MCPsignal"/>
    <property type="match status" value="1"/>
</dbReference>
<gene>
    <name evidence="7" type="ORF">SAMN04488102_10450</name>
</gene>
<dbReference type="GO" id="GO:0020037">
    <property type="term" value="F:heme binding"/>
    <property type="evidence" value="ECO:0007669"/>
    <property type="project" value="InterPro"/>
</dbReference>
<keyword evidence="5" id="KW-0472">Membrane</keyword>
<organism evidence="7 8">
    <name type="scientific">Alkalibacterium subtropicum</name>
    <dbReference type="NCBI Taxonomy" id="753702"/>
    <lineage>
        <taxon>Bacteria</taxon>
        <taxon>Bacillati</taxon>
        <taxon>Bacillota</taxon>
        <taxon>Bacilli</taxon>
        <taxon>Lactobacillales</taxon>
        <taxon>Carnobacteriaceae</taxon>
        <taxon>Alkalibacterium</taxon>
    </lineage>
</organism>
<evidence type="ECO:0000313" key="8">
    <source>
        <dbReference type="Proteomes" id="UP000199612"/>
    </source>
</evidence>
<evidence type="ECO:0000256" key="5">
    <source>
        <dbReference type="SAM" id="Phobius"/>
    </source>
</evidence>
<dbReference type="PRINTS" id="PR00260">
    <property type="entry name" value="CHEMTRNSDUCR"/>
</dbReference>
<feature type="domain" description="Methyl-accepting transducer" evidence="6">
    <location>
        <begin position="312"/>
        <end position="569"/>
    </location>
</feature>
<keyword evidence="5" id="KW-1133">Transmembrane helix</keyword>
<dbReference type="InterPro" id="IPR004090">
    <property type="entry name" value="Chemotax_Me-accpt_rcpt"/>
</dbReference>
<dbReference type="Gene3D" id="3.90.1520.10">
    <property type="entry name" value="H-NOX domain"/>
    <property type="match status" value="1"/>
</dbReference>
<keyword evidence="1 3" id="KW-0807">Transducer</keyword>
<dbReference type="EMBL" id="FOLT01000004">
    <property type="protein sequence ID" value="SFC22778.1"/>
    <property type="molecule type" value="Genomic_DNA"/>
</dbReference>
<dbReference type="SMART" id="SM00283">
    <property type="entry name" value="MA"/>
    <property type="match status" value="1"/>
</dbReference>
<dbReference type="InterPro" id="IPR011644">
    <property type="entry name" value="Heme_NO-bd"/>
</dbReference>
<dbReference type="RefSeq" id="WP_091529286.1">
    <property type="nucleotide sequence ID" value="NZ_FOLT01000004.1"/>
</dbReference>
<sequence length="598" mass="67162">MKGTVVGTWVKTLSRMYPEDIVKEKMQAAGMNPNKVISPLDNIDDHKVFTFTKEIAEHFAVSEKDLWKAIGKDNVQAFHEGYSSFFNKANLFHFLNSMNDVHQVVRKRIAGSKPPVLDMEIIGNNDVELTYRSKRGMFDYLHGLLEGAKEHFGEEVTVRELSRSKEEMVVQLTFPYVVRKQRKYRFNKILSFGFITDMGVKISLLAFIIGFGGSFLLRNIDYGYIIYPLVSALATYLGFYLLSRPMKDIHQELHSLTEKKFVITTEIDTGQDMFQTIHSSINAYKAEVAEDFIGFNSMTEEMNGFSETLRGISTTMNETSKEIAGIVEELAHAASTQAEETEDSVETLQENVTSIERISSQENQNKAELEFALQTIQTSFGTLNGTVDNLSTILKEFENIKNDSINLKNKGTEIEEIATFVTNIAYQTNLLALNASIEAAQAGEKGKGFSVIAEEVRKLATQSEKAANNIKENIFGFLSDMDTMVDGLTNQFDVISNESHAIRHAISQTEHSYTKIENVSEKMLTSAEELQKQSDKISQLFSTIESLAAIAVENSASTEEVSSNVSSYAQEIEKLISGISDFKNLINEFKTYLSDYKL</sequence>
<dbReference type="OrthoDB" id="9760371at2"/>
<feature type="transmembrane region" description="Helical" evidence="5">
    <location>
        <begin position="222"/>
        <end position="242"/>
    </location>
</feature>
<keyword evidence="8" id="KW-1185">Reference proteome</keyword>
<name>A0A1I1HLD9_9LACT</name>
<evidence type="ECO:0000256" key="1">
    <source>
        <dbReference type="ARBA" id="ARBA00023224"/>
    </source>
</evidence>
<dbReference type="InterPro" id="IPR038158">
    <property type="entry name" value="H-NOX_domain_sf"/>
</dbReference>
<evidence type="ECO:0000313" key="7">
    <source>
        <dbReference type="EMBL" id="SFC22778.1"/>
    </source>
</evidence>
<protein>
    <submittedName>
        <fullName evidence="7">Methyl-accepting chemotaxis protein</fullName>
    </submittedName>
</protein>
<reference evidence="8" key="1">
    <citation type="submission" date="2016-10" db="EMBL/GenBank/DDBJ databases">
        <authorList>
            <person name="Varghese N."/>
            <person name="Submissions S."/>
        </authorList>
    </citation>
    <scope>NUCLEOTIDE SEQUENCE [LARGE SCALE GENOMIC DNA]</scope>
    <source>
        <strain evidence="8">DSM 23664</strain>
    </source>
</reference>
<dbReference type="GO" id="GO:0007165">
    <property type="term" value="P:signal transduction"/>
    <property type="evidence" value="ECO:0007669"/>
    <property type="project" value="UniProtKB-KW"/>
</dbReference>
<dbReference type="GO" id="GO:0016020">
    <property type="term" value="C:membrane"/>
    <property type="evidence" value="ECO:0007669"/>
    <property type="project" value="InterPro"/>
</dbReference>
<dbReference type="SUPFAM" id="SSF111126">
    <property type="entry name" value="Ligand-binding domain in the NO signalling and Golgi transport"/>
    <property type="match status" value="1"/>
</dbReference>
<keyword evidence="5" id="KW-0812">Transmembrane</keyword>
<dbReference type="Proteomes" id="UP000199612">
    <property type="component" value="Unassembled WGS sequence"/>
</dbReference>
<dbReference type="Pfam" id="PF07700">
    <property type="entry name" value="HNOB"/>
    <property type="match status" value="1"/>
</dbReference>
<comment type="similarity">
    <text evidence="2">Belongs to the methyl-accepting chemotaxis (MCP) protein family.</text>
</comment>
<dbReference type="GO" id="GO:0004888">
    <property type="term" value="F:transmembrane signaling receptor activity"/>
    <property type="evidence" value="ECO:0007669"/>
    <property type="project" value="InterPro"/>
</dbReference>
<dbReference type="GO" id="GO:0006935">
    <property type="term" value="P:chemotaxis"/>
    <property type="evidence" value="ECO:0007669"/>
    <property type="project" value="InterPro"/>
</dbReference>
<feature type="transmembrane region" description="Helical" evidence="5">
    <location>
        <begin position="189"/>
        <end position="216"/>
    </location>
</feature>
<proteinExistence type="inferred from homology"/>
<dbReference type="InterPro" id="IPR024096">
    <property type="entry name" value="NO_sig/Golgi_transp_ligand-bd"/>
</dbReference>
<dbReference type="SUPFAM" id="SSF58104">
    <property type="entry name" value="Methyl-accepting chemotaxis protein (MCP) signaling domain"/>
    <property type="match status" value="1"/>
</dbReference>
<accession>A0A1I1HLD9</accession>
<evidence type="ECO:0000256" key="4">
    <source>
        <dbReference type="SAM" id="Coils"/>
    </source>
</evidence>
<dbReference type="PANTHER" id="PTHR32089">
    <property type="entry name" value="METHYL-ACCEPTING CHEMOTAXIS PROTEIN MCPB"/>
    <property type="match status" value="1"/>
</dbReference>
<dbReference type="InterPro" id="IPR004089">
    <property type="entry name" value="MCPsignal_dom"/>
</dbReference>